<keyword evidence="2" id="KW-0812">Transmembrane</keyword>
<evidence type="ECO:0000313" key="3">
    <source>
        <dbReference type="EMBL" id="MCL1123681.1"/>
    </source>
</evidence>
<proteinExistence type="predicted"/>
<evidence type="ECO:0000313" key="4">
    <source>
        <dbReference type="Proteomes" id="UP001203423"/>
    </source>
</evidence>
<comment type="caution">
    <text evidence="3">The sequence shown here is derived from an EMBL/GenBank/DDBJ whole genome shotgun (WGS) entry which is preliminary data.</text>
</comment>
<protein>
    <submittedName>
        <fullName evidence="3">Uncharacterized protein</fullName>
    </submittedName>
</protein>
<keyword evidence="4" id="KW-1185">Reference proteome</keyword>
<feature type="transmembrane region" description="Helical" evidence="2">
    <location>
        <begin position="979"/>
        <end position="1000"/>
    </location>
</feature>
<keyword evidence="2" id="KW-0472">Membrane</keyword>
<evidence type="ECO:0000256" key="2">
    <source>
        <dbReference type="SAM" id="Phobius"/>
    </source>
</evidence>
<name>A0ABT0L953_9GAMM</name>
<organism evidence="3 4">
    <name type="scientific">Shewanella surugensis</name>
    <dbReference type="NCBI Taxonomy" id="212020"/>
    <lineage>
        <taxon>Bacteria</taxon>
        <taxon>Pseudomonadati</taxon>
        <taxon>Pseudomonadota</taxon>
        <taxon>Gammaproteobacteria</taxon>
        <taxon>Alteromonadales</taxon>
        <taxon>Shewanellaceae</taxon>
        <taxon>Shewanella</taxon>
    </lineage>
</organism>
<feature type="transmembrane region" description="Helical" evidence="2">
    <location>
        <begin position="1099"/>
        <end position="1122"/>
    </location>
</feature>
<feature type="coiled-coil region" evidence="1">
    <location>
        <begin position="1225"/>
        <end position="1271"/>
    </location>
</feature>
<dbReference type="RefSeq" id="WP_248938968.1">
    <property type="nucleotide sequence ID" value="NZ_JAKIKS010000010.1"/>
</dbReference>
<keyword evidence="2" id="KW-1133">Transmembrane helix</keyword>
<dbReference type="Proteomes" id="UP001203423">
    <property type="component" value="Unassembled WGS sequence"/>
</dbReference>
<feature type="transmembrane region" description="Helical" evidence="2">
    <location>
        <begin position="1128"/>
        <end position="1147"/>
    </location>
</feature>
<gene>
    <name evidence="3" type="ORF">L2764_04065</name>
</gene>
<dbReference type="EMBL" id="JAKIKS010000010">
    <property type="protein sequence ID" value="MCL1123681.1"/>
    <property type="molecule type" value="Genomic_DNA"/>
</dbReference>
<evidence type="ECO:0000256" key="1">
    <source>
        <dbReference type="SAM" id="Coils"/>
    </source>
</evidence>
<feature type="coiled-coil region" evidence="1">
    <location>
        <begin position="170"/>
        <end position="200"/>
    </location>
</feature>
<keyword evidence="1" id="KW-0175">Coiled coil</keyword>
<accession>A0ABT0L953</accession>
<sequence>MPPEVALLRTVPVQSSKVEESSITSVSDFKGRSVTVVGTLDELRALQKASPESKLNPIDTKAFLQALTSQTASNEENVGLQSTSLKDRLVSTTSQVMLDTVKAVKFVANTLSESIDLDAAKHPATLASKQLNSSHTQLKEALGEEMPKPLTQPDTLGNWKLALYKEPEEVQAVQVKVTDYNTKLKELEALKASIKSAKIEGLDDSALQILVGKFNSKIDELKQANTAISEEIKEQFDVLDMHDTLTNLLEATKDQSSAHTKLEASVNTFVQASRTDHITQTRIGLSSFKRNLPETLTAELNNEQLAYAFDIFNGLDTVENKRATVKERLEDAIASRAHKPDIGMLSKMAAHFLKTEFTPEDELTPLLGERKPLDERTPQNDLPFQLAEQLIDVRVNENAEKFIDQVLQKSLSKAQDLNVELAENLTLGDQDTRLLQAGASYVESYSARLLDSDGKLDEVRALEQNQRKLSLQFLTGTIPLDEQQGMGGMPLMGQFYQQNVDVNELGLPAGLSDDLSEFVESEVSLAQDLIQAESDLALAKSDQRNIQLKESLESLIKGKEPSILGEVIRKSPEAYHGMLKGQVDGLVKKELALTALCNKLDVQMQDNLAALFNKELQEVRHELTQSRLMLNVINETRLSIDVKDVGSNNVERLRGLNTELSAVQLTTRQEKARINLALYHTQLPKLRESNAKLLEFTPKLSEHVQLRAELAAEYKVRLGQERFDNTFDANFNLKPVVDGQNRLPQTQINAIQKQNGLINGLQEQVKASDILYTRDLLELKRIHAEIEKSGGFPDQGGYLDSKAWLSWSKQTIAGSWSSEHHPSFQELILERQLAKHGKSSVTEAVTALVMSYSQTTKAPLPGQTQDSTAISSKVKALHAWTQAHPVESMELAKNLSHAYNIITAPGGSFGQDLTGIATTVWSSASLQNQVEELLVGNREVLPNTDQLTMPLEMIGLLYLSSLAPTAVGAVKGVSGAGALATFMGTLTGPLGFGMVATGMIKGLSGAMQTKVESELVSKFSANRKQEVMFSSLNAAFKTQNLTMLERAQIAKDYVASRDAMQAVGNLQVDIKEVGVVGTVQRQLTNMQNWWSHATPSAKVFAASTMAVTGLMAGGAVAAAVVLTIGTGGIAPIVALALGLIVSSSGLYTGSRIVDWAGQFGIMGLADTAEKVKKELTEKRIDEALGKLDIDNAVATIDGFSLAQFKQKHAAAFAKLEETEQVHALKAELKAVFVEKQRKLEQAKRDQDALLVARTQEELQQMGIEAKEKEIRTLLSSVDDIISENQQVELNQMPV</sequence>
<reference evidence="3 4" key="1">
    <citation type="submission" date="2022-01" db="EMBL/GenBank/DDBJ databases">
        <title>Whole genome-based taxonomy of the Shewanellaceae.</title>
        <authorList>
            <person name="Martin-Rodriguez A.J."/>
        </authorList>
    </citation>
    <scope>NUCLEOTIDE SEQUENCE [LARGE SCALE GENOMIC DNA]</scope>
    <source>
        <strain evidence="3 4">DSM 17177</strain>
    </source>
</reference>